<evidence type="ECO:0000313" key="2">
    <source>
        <dbReference type="EMBL" id="CAD6332786.1"/>
    </source>
</evidence>
<reference evidence="2" key="1">
    <citation type="submission" date="2020-10" db="EMBL/GenBank/DDBJ databases">
        <authorList>
            <person name="Han B."/>
            <person name="Lu T."/>
            <person name="Zhao Q."/>
            <person name="Huang X."/>
            <person name="Zhao Y."/>
        </authorList>
    </citation>
    <scope>NUCLEOTIDE SEQUENCE</scope>
</reference>
<protein>
    <submittedName>
        <fullName evidence="2">Uncharacterized protein</fullName>
    </submittedName>
</protein>
<feature type="compositionally biased region" description="Low complexity" evidence="1">
    <location>
        <begin position="165"/>
        <end position="176"/>
    </location>
</feature>
<dbReference type="AlphaFoldDB" id="A0A811RVV8"/>
<feature type="region of interest" description="Disordered" evidence="1">
    <location>
        <begin position="106"/>
        <end position="180"/>
    </location>
</feature>
<feature type="compositionally biased region" description="Basic and acidic residues" evidence="1">
    <location>
        <begin position="239"/>
        <end position="248"/>
    </location>
</feature>
<feature type="region of interest" description="Disordered" evidence="1">
    <location>
        <begin position="202"/>
        <end position="261"/>
    </location>
</feature>
<dbReference type="Proteomes" id="UP000604825">
    <property type="component" value="Unassembled WGS sequence"/>
</dbReference>
<feature type="compositionally biased region" description="Basic and acidic residues" evidence="1">
    <location>
        <begin position="113"/>
        <end position="125"/>
    </location>
</feature>
<accession>A0A811RVV8</accession>
<proteinExistence type="predicted"/>
<organism evidence="2 3">
    <name type="scientific">Miscanthus lutarioriparius</name>
    <dbReference type="NCBI Taxonomy" id="422564"/>
    <lineage>
        <taxon>Eukaryota</taxon>
        <taxon>Viridiplantae</taxon>
        <taxon>Streptophyta</taxon>
        <taxon>Embryophyta</taxon>
        <taxon>Tracheophyta</taxon>
        <taxon>Spermatophyta</taxon>
        <taxon>Magnoliopsida</taxon>
        <taxon>Liliopsida</taxon>
        <taxon>Poales</taxon>
        <taxon>Poaceae</taxon>
        <taxon>PACMAD clade</taxon>
        <taxon>Panicoideae</taxon>
        <taxon>Andropogonodae</taxon>
        <taxon>Andropogoneae</taxon>
        <taxon>Saccharinae</taxon>
        <taxon>Miscanthus</taxon>
    </lineage>
</organism>
<name>A0A811RVV8_9POAL</name>
<gene>
    <name evidence="2" type="ORF">NCGR_LOCUS56884</name>
</gene>
<evidence type="ECO:0000256" key="1">
    <source>
        <dbReference type="SAM" id="MobiDB-lite"/>
    </source>
</evidence>
<feature type="compositionally biased region" description="Basic and acidic residues" evidence="1">
    <location>
        <begin position="149"/>
        <end position="162"/>
    </location>
</feature>
<sequence length="261" mass="27873">MKDVAEGGERAPSQGVWCQTRRPLEPAWTLLPPTASSTYHMSGVIYHGRGAGAGRTAGTSRWTRRDHHCQLRQRRPWTACADPWLLESLATAPFLIQARVGCGSDGDGGRGQCGERERPRAVGQDRRRRAKDTASSGKRRSRGTVGSAAKEEVLGRGLRNEVLRATSSGSDGASGTRCSDAGSARRFSAVLVRALRDWRSSRAGAGMEEEQGPSVVISVEEEESGASEASGEEQGARAGGEENGERCLAKPVSRRTSDLGV</sequence>
<evidence type="ECO:0000313" key="3">
    <source>
        <dbReference type="Proteomes" id="UP000604825"/>
    </source>
</evidence>
<keyword evidence="3" id="KW-1185">Reference proteome</keyword>
<dbReference type="EMBL" id="CAJGYO010000017">
    <property type="protein sequence ID" value="CAD6332786.1"/>
    <property type="molecule type" value="Genomic_DNA"/>
</dbReference>
<comment type="caution">
    <text evidence="2">The sequence shown here is derived from an EMBL/GenBank/DDBJ whole genome shotgun (WGS) entry which is preliminary data.</text>
</comment>